<proteinExistence type="predicted"/>
<reference evidence="1" key="2">
    <citation type="journal article" date="2015" name="Fish Shellfish Immunol.">
        <title>Early steps in the European eel (Anguilla anguilla)-Vibrio vulnificus interaction in the gills: Role of the RtxA13 toxin.</title>
        <authorList>
            <person name="Callol A."/>
            <person name="Pajuelo D."/>
            <person name="Ebbesson L."/>
            <person name="Teles M."/>
            <person name="MacKenzie S."/>
            <person name="Amaro C."/>
        </authorList>
    </citation>
    <scope>NUCLEOTIDE SEQUENCE</scope>
</reference>
<protein>
    <submittedName>
        <fullName evidence="1">Uncharacterized protein</fullName>
    </submittedName>
</protein>
<evidence type="ECO:0000313" key="1">
    <source>
        <dbReference type="EMBL" id="JAH90298.1"/>
    </source>
</evidence>
<accession>A0A0E9WLG4</accession>
<dbReference type="EMBL" id="GBXM01018279">
    <property type="protein sequence ID" value="JAH90298.1"/>
    <property type="molecule type" value="Transcribed_RNA"/>
</dbReference>
<organism evidence="1">
    <name type="scientific">Anguilla anguilla</name>
    <name type="common">European freshwater eel</name>
    <name type="synonym">Muraena anguilla</name>
    <dbReference type="NCBI Taxonomy" id="7936"/>
    <lineage>
        <taxon>Eukaryota</taxon>
        <taxon>Metazoa</taxon>
        <taxon>Chordata</taxon>
        <taxon>Craniata</taxon>
        <taxon>Vertebrata</taxon>
        <taxon>Euteleostomi</taxon>
        <taxon>Actinopterygii</taxon>
        <taxon>Neopterygii</taxon>
        <taxon>Teleostei</taxon>
        <taxon>Anguilliformes</taxon>
        <taxon>Anguillidae</taxon>
        <taxon>Anguilla</taxon>
    </lineage>
</organism>
<sequence>MEVWHTESGKTSSRLHMRASYLRIRISYIKISRLIHEL</sequence>
<dbReference type="AlphaFoldDB" id="A0A0E9WLG4"/>
<reference evidence="1" key="1">
    <citation type="submission" date="2014-11" db="EMBL/GenBank/DDBJ databases">
        <authorList>
            <person name="Amaro Gonzalez C."/>
        </authorList>
    </citation>
    <scope>NUCLEOTIDE SEQUENCE</scope>
</reference>
<name>A0A0E9WLG4_ANGAN</name>